<evidence type="ECO:0000256" key="5">
    <source>
        <dbReference type="ARBA" id="ARBA00034313"/>
    </source>
</evidence>
<evidence type="ECO:0000256" key="2">
    <source>
        <dbReference type="ARBA" id="ARBA00022692"/>
    </source>
</evidence>
<comment type="subcellular location">
    <subcellularLocation>
        <location evidence="1">Membrane</location>
        <topology evidence="1">Multi-pass membrane protein</topology>
    </subcellularLocation>
</comment>
<gene>
    <name evidence="7" type="ORF">SLS63_008529</name>
</gene>
<evidence type="ECO:0000256" key="3">
    <source>
        <dbReference type="ARBA" id="ARBA00022989"/>
    </source>
</evidence>
<evidence type="ECO:0000256" key="1">
    <source>
        <dbReference type="ARBA" id="ARBA00004141"/>
    </source>
</evidence>
<comment type="caution">
    <text evidence="7">The sequence shown here is derived from an EMBL/GenBank/DDBJ whole genome shotgun (WGS) entry which is preliminary data.</text>
</comment>
<name>A0ABR1P284_DIAER</name>
<dbReference type="EMBL" id="JAKNSF020000055">
    <property type="protein sequence ID" value="KAK7724692.1"/>
    <property type="molecule type" value="Genomic_DNA"/>
</dbReference>
<dbReference type="InterPro" id="IPR013901">
    <property type="entry name" value="Anthrone_oxy"/>
</dbReference>
<reference evidence="7 8" key="1">
    <citation type="submission" date="2024-02" db="EMBL/GenBank/DDBJ databases">
        <title>De novo assembly and annotation of 12 fungi associated with fruit tree decline syndrome in Ontario, Canada.</title>
        <authorList>
            <person name="Sulman M."/>
            <person name="Ellouze W."/>
            <person name="Ilyukhin E."/>
        </authorList>
    </citation>
    <scope>NUCLEOTIDE SEQUENCE [LARGE SCALE GENOMIC DNA]</scope>
    <source>
        <strain evidence="7 8">M169</strain>
    </source>
</reference>
<protein>
    <recommendedName>
        <fullName evidence="9">DUF1772-domain-containing protein</fullName>
    </recommendedName>
</protein>
<proteinExistence type="inferred from homology"/>
<dbReference type="PANTHER" id="PTHR35042:SF1">
    <property type="entry name" value="DUF1772-DOMAIN-CONTAINING PROTEIN"/>
    <property type="match status" value="1"/>
</dbReference>
<feature type="transmembrane region" description="Helical" evidence="6">
    <location>
        <begin position="12"/>
        <end position="36"/>
    </location>
</feature>
<comment type="similarity">
    <text evidence="5">Belongs to the anthrone oxygenase family.</text>
</comment>
<sequence length="173" mass="18697">MVIPAEAVAGVSIAFSFTLVGNAITQTFMSVPALLVDFPPSSSPDHAARARLLGRQWAVFGAVGHGLFKRISLLGLFGYAYTAWAARGRGRGLGDWRLYALSALCHLVTVVHSAANMQPLNKKLERMKSLEASKPDVAQAENHARSWIRRNTVRVALPFIAGTSALWQLVGSQ</sequence>
<keyword evidence="4 6" id="KW-0472">Membrane</keyword>
<evidence type="ECO:0000313" key="8">
    <source>
        <dbReference type="Proteomes" id="UP001430848"/>
    </source>
</evidence>
<dbReference type="Proteomes" id="UP001430848">
    <property type="component" value="Unassembled WGS sequence"/>
</dbReference>
<evidence type="ECO:0008006" key="9">
    <source>
        <dbReference type="Google" id="ProtNLM"/>
    </source>
</evidence>
<keyword evidence="3 6" id="KW-1133">Transmembrane helix</keyword>
<keyword evidence="8" id="KW-1185">Reference proteome</keyword>
<accession>A0ABR1P284</accession>
<dbReference type="Pfam" id="PF08592">
    <property type="entry name" value="Anthrone_oxy"/>
    <property type="match status" value="1"/>
</dbReference>
<keyword evidence="2 6" id="KW-0812">Transmembrane</keyword>
<organism evidence="7 8">
    <name type="scientific">Diaporthe eres</name>
    <name type="common">Phomopsis oblonga</name>
    <dbReference type="NCBI Taxonomy" id="83184"/>
    <lineage>
        <taxon>Eukaryota</taxon>
        <taxon>Fungi</taxon>
        <taxon>Dikarya</taxon>
        <taxon>Ascomycota</taxon>
        <taxon>Pezizomycotina</taxon>
        <taxon>Sordariomycetes</taxon>
        <taxon>Sordariomycetidae</taxon>
        <taxon>Diaporthales</taxon>
        <taxon>Diaporthaceae</taxon>
        <taxon>Diaporthe</taxon>
        <taxon>Diaporthe eres species complex</taxon>
    </lineage>
</organism>
<evidence type="ECO:0000256" key="6">
    <source>
        <dbReference type="SAM" id="Phobius"/>
    </source>
</evidence>
<feature type="transmembrane region" description="Helical" evidence="6">
    <location>
        <begin position="57"/>
        <end position="84"/>
    </location>
</feature>
<dbReference type="PANTHER" id="PTHR35042">
    <property type="entry name" value="ANTHRONE OXYGENASE ENCC"/>
    <property type="match status" value="1"/>
</dbReference>
<evidence type="ECO:0000313" key="7">
    <source>
        <dbReference type="EMBL" id="KAK7724692.1"/>
    </source>
</evidence>
<evidence type="ECO:0000256" key="4">
    <source>
        <dbReference type="ARBA" id="ARBA00023136"/>
    </source>
</evidence>